<organism evidence="5 6">
    <name type="scientific">Vibrio maritimus</name>
    <dbReference type="NCBI Taxonomy" id="990268"/>
    <lineage>
        <taxon>Bacteria</taxon>
        <taxon>Pseudomonadati</taxon>
        <taxon>Pseudomonadota</taxon>
        <taxon>Gammaproteobacteria</taxon>
        <taxon>Vibrionales</taxon>
        <taxon>Vibrionaceae</taxon>
        <taxon>Vibrio</taxon>
    </lineage>
</organism>
<evidence type="ECO:0000259" key="4">
    <source>
        <dbReference type="PROSITE" id="PS01124"/>
    </source>
</evidence>
<keyword evidence="6" id="KW-1185">Reference proteome</keyword>
<reference evidence="5 6" key="2">
    <citation type="submission" date="2014-09" db="EMBL/GenBank/DDBJ databases">
        <authorList>
            <consortium name="NBRP consortium"/>
            <person name="Sawabe T."/>
            <person name="Meirelles P."/>
            <person name="Nakanishi M."/>
            <person name="Sayaka M."/>
            <person name="Hattori M."/>
            <person name="Ohkuma M."/>
        </authorList>
    </citation>
    <scope>NUCLEOTIDE SEQUENCE [LARGE SCALE GENOMIC DNA]</scope>
    <source>
        <strain evidence="5 6">JCM 19240</strain>
    </source>
</reference>
<name>A0A090SXP1_9VIBR</name>
<dbReference type="Gene3D" id="1.10.10.60">
    <property type="entry name" value="Homeodomain-like"/>
    <property type="match status" value="2"/>
</dbReference>
<dbReference type="InterPro" id="IPR050204">
    <property type="entry name" value="AraC_XylS_family_regulators"/>
</dbReference>
<dbReference type="Pfam" id="PF12833">
    <property type="entry name" value="HTH_18"/>
    <property type="match status" value="1"/>
</dbReference>
<dbReference type="InterPro" id="IPR009057">
    <property type="entry name" value="Homeodomain-like_sf"/>
</dbReference>
<accession>A0A090SXP1</accession>
<keyword evidence="3" id="KW-0804">Transcription</keyword>
<reference evidence="5 6" key="1">
    <citation type="submission" date="2014-09" db="EMBL/GenBank/DDBJ databases">
        <title>Vibrio maritimus JCM 19240. (C210) whole genome shotgun sequence.</title>
        <authorList>
            <person name="Sawabe T."/>
            <person name="Meirelles P."/>
            <person name="Nakanishi M."/>
            <person name="Sayaka M."/>
            <person name="Hattori M."/>
            <person name="Ohkuma M."/>
        </authorList>
    </citation>
    <scope>NUCLEOTIDE SEQUENCE [LARGE SCALE GENOMIC DNA]</scope>
    <source>
        <strain evidence="5 6">JCM 19240</strain>
    </source>
</reference>
<dbReference type="Proteomes" id="UP000029224">
    <property type="component" value="Unassembled WGS sequence"/>
</dbReference>
<evidence type="ECO:0000313" key="6">
    <source>
        <dbReference type="Proteomes" id="UP000029224"/>
    </source>
</evidence>
<evidence type="ECO:0000256" key="2">
    <source>
        <dbReference type="ARBA" id="ARBA00023125"/>
    </source>
</evidence>
<protein>
    <submittedName>
        <fullName evidence="5">Transcriptional regulator AraC family</fullName>
    </submittedName>
</protein>
<evidence type="ECO:0000256" key="1">
    <source>
        <dbReference type="ARBA" id="ARBA00023015"/>
    </source>
</evidence>
<gene>
    <name evidence="5" type="ORF">JCM19240_5124</name>
</gene>
<dbReference type="PANTHER" id="PTHR46796">
    <property type="entry name" value="HTH-TYPE TRANSCRIPTIONAL ACTIVATOR RHAS-RELATED"/>
    <property type="match status" value="1"/>
</dbReference>
<dbReference type="InterPro" id="IPR018060">
    <property type="entry name" value="HTH_AraC"/>
</dbReference>
<proteinExistence type="predicted"/>
<dbReference type="SMART" id="SM00342">
    <property type="entry name" value="HTH_ARAC"/>
    <property type="match status" value="1"/>
</dbReference>
<dbReference type="GO" id="GO:0003700">
    <property type="term" value="F:DNA-binding transcription factor activity"/>
    <property type="evidence" value="ECO:0007669"/>
    <property type="project" value="InterPro"/>
</dbReference>
<evidence type="ECO:0000256" key="3">
    <source>
        <dbReference type="ARBA" id="ARBA00023163"/>
    </source>
</evidence>
<feature type="domain" description="HTH araC/xylS-type" evidence="4">
    <location>
        <begin position="30"/>
        <end position="129"/>
    </location>
</feature>
<evidence type="ECO:0000313" key="5">
    <source>
        <dbReference type="EMBL" id="GAL31693.1"/>
    </source>
</evidence>
<dbReference type="PANTHER" id="PTHR46796:SF13">
    <property type="entry name" value="HTH-TYPE TRANSCRIPTIONAL ACTIVATOR RHAS"/>
    <property type="match status" value="1"/>
</dbReference>
<keyword evidence="1" id="KW-0805">Transcription regulation</keyword>
<comment type="caution">
    <text evidence="5">The sequence shown here is derived from an EMBL/GenBank/DDBJ whole genome shotgun (WGS) entry which is preliminary data.</text>
</comment>
<keyword evidence="2" id="KW-0238">DNA-binding</keyword>
<sequence length="299" mass="33816">MTSKSTAPFNIAPELVILDTLPDNLRKRFKVALKLMHENLFDSLSWEMVAKKSAISPFHFHRQFSELFQETPGRYLSRVRLQHAVHLLLTEPQKRVTDIAHLCGYSSSQVLAKVLKRELGVSANELRPAGSNSTPLQTFKHLEKLAHPRHGDSFEKHLAKSMPAELVWYAKRGVKVIEVPDFDWDKAYSQFGDKSLQLLTLTPIGDIDRCWDEIAMMIADWNAPIQDQNESVAEGYYLCCEVFVLNDTGYVTAIESLFERARGLGFKVDTSKALVEMMLSPHCDEDGGASFSFQLPVQS</sequence>
<dbReference type="GO" id="GO:0043565">
    <property type="term" value="F:sequence-specific DNA binding"/>
    <property type="evidence" value="ECO:0007669"/>
    <property type="project" value="InterPro"/>
</dbReference>
<dbReference type="EMBL" id="BBMT01000001">
    <property type="protein sequence ID" value="GAL31693.1"/>
    <property type="molecule type" value="Genomic_DNA"/>
</dbReference>
<dbReference type="AlphaFoldDB" id="A0A090SXP1"/>
<dbReference type="PROSITE" id="PS01124">
    <property type="entry name" value="HTH_ARAC_FAMILY_2"/>
    <property type="match status" value="1"/>
</dbReference>
<dbReference type="SUPFAM" id="SSF46689">
    <property type="entry name" value="Homeodomain-like"/>
    <property type="match status" value="2"/>
</dbReference>